<name>A0A8S5U5B8_9CAUD</name>
<proteinExistence type="predicted"/>
<accession>A0A8S5U5B8</accession>
<evidence type="ECO:0000313" key="1">
    <source>
        <dbReference type="EMBL" id="DAF89672.1"/>
    </source>
</evidence>
<organism evidence="1">
    <name type="scientific">Siphoviridae sp. ctCS019</name>
    <dbReference type="NCBI Taxonomy" id="2825378"/>
    <lineage>
        <taxon>Viruses</taxon>
        <taxon>Duplodnaviria</taxon>
        <taxon>Heunggongvirae</taxon>
        <taxon>Uroviricota</taxon>
        <taxon>Caudoviricetes</taxon>
    </lineage>
</organism>
<dbReference type="EMBL" id="BK016015">
    <property type="protein sequence ID" value="DAF89672.1"/>
    <property type="molecule type" value="Genomic_DNA"/>
</dbReference>
<reference evidence="1" key="1">
    <citation type="journal article" date="2021" name="Proc. Natl. Acad. Sci. U.S.A.">
        <title>A Catalog of Tens of Thousands of Viruses from Human Metagenomes Reveals Hidden Associations with Chronic Diseases.</title>
        <authorList>
            <person name="Tisza M.J."/>
            <person name="Buck C.B."/>
        </authorList>
    </citation>
    <scope>NUCLEOTIDE SEQUENCE</scope>
    <source>
        <strain evidence="1">CtCS019</strain>
    </source>
</reference>
<protein>
    <submittedName>
        <fullName evidence="1">Uncharacterized protein</fullName>
    </submittedName>
</protein>
<sequence>MRYIGERVNNLTKSYKSMGLILGSGSTKPQYPYDMWYGVQGDFTSKDYKLTRVGNLDLHRTLPIQKKLRRFVENADGSVKYYLHQNDSRKKDSGAKATIDSTDGNVMLEKPEYYGRFEVEGTKWLYAISEYPLPGFVKMTRKTCSPWCATIDRDTNTAVSGCWLQWDGSGELLRDEEGILKMLDNAARYRGGSGSNSAWDGTYHSMLGMPRTSISKAGARPYCKNGTHLGVYRVYTEIAWLQRIEYASLHCQDTYNETLTADGFRQGGLGSGPAVDGSQWNTWGGYNPFVPCGVTATLGNNTGRIAYVIKGWTGGDKTVYVTSYRGLEAPFEYLWLLADDVLIRHIPDKEGGRSIAYLCEDPTKFTSHSDNATTVPDGYTEMCDLPRNSGYILHFAISSNGICFPDAIGGSSNQGACDYFWHPGRDASGWWGLLLSASADYGANAGWGCANANNRSSNSNANSGFRFYRLVSIEK</sequence>